<evidence type="ECO:0000313" key="2">
    <source>
        <dbReference type="EMBL" id="TGE24148.1"/>
    </source>
</evidence>
<keyword evidence="3" id="KW-1185">Reference proteome</keyword>
<dbReference type="Pfam" id="PF12867">
    <property type="entry name" value="DinB_2"/>
    <property type="match status" value="1"/>
</dbReference>
<dbReference type="OrthoDB" id="9793216at2"/>
<dbReference type="Proteomes" id="UP000297549">
    <property type="component" value="Unassembled WGS sequence"/>
</dbReference>
<reference evidence="2 3" key="1">
    <citation type="submission" date="2019-04" db="EMBL/GenBank/DDBJ databases">
        <authorList>
            <person name="Feng G."/>
            <person name="Zhang J."/>
            <person name="Zhu H."/>
        </authorList>
    </citation>
    <scope>NUCLEOTIDE SEQUENCE [LARGE SCALE GENOMIC DNA]</scope>
    <source>
        <strain evidence="2 3">JCM 31653</strain>
    </source>
</reference>
<proteinExistence type="predicted"/>
<dbReference type="AlphaFoldDB" id="A0A4Z0Q245"/>
<name>A0A4Z0Q245_9BACT</name>
<feature type="domain" description="DinB-like" evidence="1">
    <location>
        <begin position="33"/>
        <end position="167"/>
    </location>
</feature>
<dbReference type="EMBL" id="SRLC01000001">
    <property type="protein sequence ID" value="TGE24148.1"/>
    <property type="molecule type" value="Genomic_DNA"/>
</dbReference>
<dbReference type="Gene3D" id="1.20.120.450">
    <property type="entry name" value="dinb family like domain"/>
    <property type="match status" value="1"/>
</dbReference>
<accession>A0A4Z0Q245</accession>
<dbReference type="SUPFAM" id="SSF109854">
    <property type="entry name" value="DinB/YfiT-like putative metalloenzymes"/>
    <property type="match status" value="1"/>
</dbReference>
<dbReference type="InterPro" id="IPR034660">
    <property type="entry name" value="DinB/YfiT-like"/>
</dbReference>
<sequence>MSTTARPIEGQYLPYYDTYIRHIPEGADPLYMLAKLPDALRQAVGQLSEEQAHFAYAPGKWSIKEMLVHIIDTERIFAYRALRFARNDKTDLPGFEQDDYVPESGANDRTLSDILAEYDTVRAATLSLFRSFSATQLDRTGSANGGPGSVRALLFIIPGHELHHLSILRERYLPQLK</sequence>
<evidence type="ECO:0000313" key="3">
    <source>
        <dbReference type="Proteomes" id="UP000297549"/>
    </source>
</evidence>
<dbReference type="InterPro" id="IPR024775">
    <property type="entry name" value="DinB-like"/>
</dbReference>
<protein>
    <submittedName>
        <fullName evidence="2">DinB family protein</fullName>
    </submittedName>
</protein>
<dbReference type="RefSeq" id="WP_135461438.1">
    <property type="nucleotide sequence ID" value="NZ_SRLC01000001.1"/>
</dbReference>
<comment type="caution">
    <text evidence="2">The sequence shown here is derived from an EMBL/GenBank/DDBJ whole genome shotgun (WGS) entry which is preliminary data.</text>
</comment>
<organism evidence="2 3">
    <name type="scientific">Hymenobacter aquaticus</name>
    <dbReference type="NCBI Taxonomy" id="1867101"/>
    <lineage>
        <taxon>Bacteria</taxon>
        <taxon>Pseudomonadati</taxon>
        <taxon>Bacteroidota</taxon>
        <taxon>Cytophagia</taxon>
        <taxon>Cytophagales</taxon>
        <taxon>Hymenobacteraceae</taxon>
        <taxon>Hymenobacter</taxon>
    </lineage>
</organism>
<gene>
    <name evidence="2" type="ORF">E5K00_02735</name>
</gene>
<evidence type="ECO:0000259" key="1">
    <source>
        <dbReference type="Pfam" id="PF12867"/>
    </source>
</evidence>